<dbReference type="GO" id="GO:0019898">
    <property type="term" value="C:extrinsic component of membrane"/>
    <property type="evidence" value="ECO:0007669"/>
    <property type="project" value="InterPro"/>
</dbReference>
<evidence type="ECO:0008006" key="11">
    <source>
        <dbReference type="Google" id="ProtNLM"/>
    </source>
</evidence>
<dbReference type="InterPro" id="IPR054099">
    <property type="entry name" value="PSII_PsbQ_pln"/>
</dbReference>
<dbReference type="EMBL" id="KZ305022">
    <property type="protein sequence ID" value="PIA58468.1"/>
    <property type="molecule type" value="Genomic_DNA"/>
</dbReference>
<sequence>MYVSLLLLIVQIMACLANLNGISQTQPFKLKCSKVESSSRRLVVVGLRSNETEDFQEHQAQLPTKKSSPLKASRRMLLSIAAIGFSLQSGIEKSLAEDNGYWLTGPLPIPRVLNKIANEETGTRSFLKNGIYVADIGPKGSAYRLKKNAFDLTGLGDLLGQDAWHYVRKYLRHKSSIMYYDFDTVISAAPVSEKEPLTKLANRLFDNVEKLEAAVKLHDLPETESCYKDTSSILQEVMNMA</sequence>
<evidence type="ECO:0000256" key="1">
    <source>
        <dbReference type="ARBA" id="ARBA00004334"/>
    </source>
</evidence>
<keyword evidence="5" id="KW-0793">Thylakoid</keyword>
<keyword evidence="6" id="KW-0472">Membrane</keyword>
<evidence type="ECO:0000256" key="8">
    <source>
        <dbReference type="SAM" id="SignalP"/>
    </source>
</evidence>
<dbReference type="PANTHER" id="PTHR33399:SF2">
    <property type="entry name" value="PHOTOSYNTHETIC NDH SUBUNIT OF LUMENAL LOCATION 3, CHLOROPLASTIC"/>
    <property type="match status" value="1"/>
</dbReference>
<reference evidence="9 10" key="1">
    <citation type="submission" date="2017-09" db="EMBL/GenBank/DDBJ databases">
        <title>WGS assembly of Aquilegia coerulea Goldsmith.</title>
        <authorList>
            <person name="Hodges S."/>
            <person name="Kramer E."/>
            <person name="Nordborg M."/>
            <person name="Tomkins J."/>
            <person name="Borevitz J."/>
            <person name="Derieg N."/>
            <person name="Yan J."/>
            <person name="Mihaltcheva S."/>
            <person name="Hayes R.D."/>
            <person name="Rokhsar D."/>
        </authorList>
    </citation>
    <scope>NUCLEOTIDE SEQUENCE [LARGE SCALE GENOMIC DNA]</scope>
    <source>
        <strain evidence="10">cv. Goldsmith</strain>
    </source>
</reference>
<dbReference type="AlphaFoldDB" id="A0A2G5ERU7"/>
<dbReference type="OrthoDB" id="783722at2759"/>
<evidence type="ECO:0000256" key="3">
    <source>
        <dbReference type="ARBA" id="ARBA00022640"/>
    </source>
</evidence>
<dbReference type="PANTHER" id="PTHR33399">
    <property type="entry name" value="OXYGEN-EVOLVING ENHANCER PROTEIN 3-1, CHLOROPLASTIC"/>
    <property type="match status" value="1"/>
</dbReference>
<dbReference type="STRING" id="218851.A0A2G5ERU7"/>
<feature type="chain" id="PRO_5013761098" description="Photosynthetic NDH subunit of lumenal location 3, chloroplastic" evidence="8">
    <location>
        <begin position="18"/>
        <end position="241"/>
    </location>
</feature>
<keyword evidence="8" id="KW-0732">Signal</keyword>
<dbReference type="FunCoup" id="A0A2G5ERU7">
    <property type="interactions" value="938"/>
</dbReference>
<dbReference type="Proteomes" id="UP000230069">
    <property type="component" value="Unassembled WGS sequence"/>
</dbReference>
<dbReference type="InParanoid" id="A0A2G5ERU7"/>
<dbReference type="GO" id="GO:0005509">
    <property type="term" value="F:calcium ion binding"/>
    <property type="evidence" value="ECO:0007669"/>
    <property type="project" value="InterPro"/>
</dbReference>
<protein>
    <recommendedName>
        <fullName evidence="11">Photosynthetic NDH subunit of lumenal location 3, chloroplastic</fullName>
    </recommendedName>
</protein>
<comment type="subcellular location">
    <subcellularLocation>
        <location evidence="1">Plastid</location>
        <location evidence="1">Chloroplast thylakoid membrane</location>
    </subcellularLocation>
</comment>
<dbReference type="Gene3D" id="1.20.120.290">
    <property type="entry name" value="Oxygen-evolving enhancer protein 3 (PsbQ), four-helix up-down bundle"/>
    <property type="match status" value="1"/>
</dbReference>
<evidence type="ECO:0000256" key="5">
    <source>
        <dbReference type="ARBA" id="ARBA00023078"/>
    </source>
</evidence>
<accession>A0A2G5ERU7</accession>
<keyword evidence="10" id="KW-1185">Reference proteome</keyword>
<keyword evidence="3" id="KW-0934">Plastid</keyword>
<dbReference type="InterPro" id="IPR023222">
    <property type="entry name" value="PsbQ-like_dom_sf"/>
</dbReference>
<organism evidence="9 10">
    <name type="scientific">Aquilegia coerulea</name>
    <name type="common">Rocky mountain columbine</name>
    <dbReference type="NCBI Taxonomy" id="218851"/>
    <lineage>
        <taxon>Eukaryota</taxon>
        <taxon>Viridiplantae</taxon>
        <taxon>Streptophyta</taxon>
        <taxon>Embryophyta</taxon>
        <taxon>Tracheophyta</taxon>
        <taxon>Spermatophyta</taxon>
        <taxon>Magnoliopsida</taxon>
        <taxon>Ranunculales</taxon>
        <taxon>Ranunculaceae</taxon>
        <taxon>Thalictroideae</taxon>
        <taxon>Aquilegia</taxon>
    </lineage>
</organism>
<evidence type="ECO:0000256" key="7">
    <source>
        <dbReference type="ARBA" id="ARBA00035649"/>
    </source>
</evidence>
<keyword evidence="2" id="KW-0150">Chloroplast</keyword>
<evidence type="ECO:0000256" key="2">
    <source>
        <dbReference type="ARBA" id="ARBA00022528"/>
    </source>
</evidence>
<keyword evidence="4" id="KW-0809">Transit peptide</keyword>
<dbReference type="InterPro" id="IPR008797">
    <property type="entry name" value="PSII_PsbQ"/>
</dbReference>
<dbReference type="Pfam" id="PF05757">
    <property type="entry name" value="PsbQ"/>
    <property type="match status" value="1"/>
</dbReference>
<evidence type="ECO:0000256" key="6">
    <source>
        <dbReference type="ARBA" id="ARBA00023136"/>
    </source>
</evidence>
<comment type="similarity">
    <text evidence="7">Belongs to the PsbQ family.</text>
</comment>
<dbReference type="GO" id="GO:0009535">
    <property type="term" value="C:chloroplast thylakoid membrane"/>
    <property type="evidence" value="ECO:0007669"/>
    <property type="project" value="UniProtKB-SubCell"/>
</dbReference>
<proteinExistence type="inferred from homology"/>
<dbReference type="SUPFAM" id="SSF101112">
    <property type="entry name" value="Oxygen-evolving enhancer protein 3"/>
    <property type="match status" value="1"/>
</dbReference>
<evidence type="ECO:0000313" key="10">
    <source>
        <dbReference type="Proteomes" id="UP000230069"/>
    </source>
</evidence>
<dbReference type="GO" id="GO:0009767">
    <property type="term" value="P:photosynthetic electron transport chain"/>
    <property type="evidence" value="ECO:0007669"/>
    <property type="project" value="TreeGrafter"/>
</dbReference>
<dbReference type="GO" id="GO:0009654">
    <property type="term" value="C:photosystem II oxygen evolving complex"/>
    <property type="evidence" value="ECO:0007669"/>
    <property type="project" value="InterPro"/>
</dbReference>
<evidence type="ECO:0000256" key="4">
    <source>
        <dbReference type="ARBA" id="ARBA00022946"/>
    </source>
</evidence>
<feature type="signal peptide" evidence="8">
    <location>
        <begin position="1"/>
        <end position="17"/>
    </location>
</feature>
<name>A0A2G5ERU7_AQUCA</name>
<gene>
    <name evidence="9" type="ORF">AQUCO_00500421v1</name>
</gene>
<evidence type="ECO:0000313" key="9">
    <source>
        <dbReference type="EMBL" id="PIA58468.1"/>
    </source>
</evidence>